<reference evidence="1 2" key="2">
    <citation type="submission" date="2009-02" db="EMBL/GenBank/DDBJ databases">
        <title>Draft genome sequence of Blautia hydrogenotrophica DSM 10507 (Ruminococcus hydrogenotrophicus DSM 10507).</title>
        <authorList>
            <person name="Sudarsanam P."/>
            <person name="Ley R."/>
            <person name="Guruge J."/>
            <person name="Turnbaugh P.J."/>
            <person name="Mahowald M."/>
            <person name="Liep D."/>
            <person name="Gordon J."/>
        </authorList>
    </citation>
    <scope>NUCLEOTIDE SEQUENCE [LARGE SCALE GENOMIC DNA]</scope>
    <source>
        <strain evidence="2">DSM 10507 / JCM 14656 / S5a33</strain>
    </source>
</reference>
<accession>C0CSJ0</accession>
<gene>
    <name evidence="1" type="ORF">RUMHYD_03858</name>
</gene>
<evidence type="ECO:0000313" key="1">
    <source>
        <dbReference type="EMBL" id="EEG47264.1"/>
    </source>
</evidence>
<dbReference type="Proteomes" id="UP000003100">
    <property type="component" value="Unassembled WGS sequence"/>
</dbReference>
<reference evidence="1 2" key="1">
    <citation type="submission" date="2009-01" db="EMBL/GenBank/DDBJ databases">
        <authorList>
            <person name="Fulton L."/>
            <person name="Clifton S."/>
            <person name="Fulton B."/>
            <person name="Xu J."/>
            <person name="Minx P."/>
            <person name="Pepin K.H."/>
            <person name="Johnson M."/>
            <person name="Bhonagiri V."/>
            <person name="Nash W.E."/>
            <person name="Mardis E.R."/>
            <person name="Wilson R.K."/>
        </authorList>
    </citation>
    <scope>NUCLEOTIDE SEQUENCE [LARGE SCALE GENOMIC DNA]</scope>
    <source>
        <strain evidence="2">DSM 10507 / JCM 14656 / S5a33</strain>
    </source>
</reference>
<proteinExistence type="predicted"/>
<comment type="caution">
    <text evidence="1">The sequence shown here is derived from an EMBL/GenBank/DDBJ whole genome shotgun (WGS) entry which is preliminary data.</text>
</comment>
<sequence>MFRCKLLLYLRYFFFVQKNHLVYKLKYRRRSLPAVPIGIIIIYFGDGDKRRVVAGMEKRLFF</sequence>
<dbReference type="EMBL" id="ACBZ01000210">
    <property type="protein sequence ID" value="EEG47264.1"/>
    <property type="molecule type" value="Genomic_DNA"/>
</dbReference>
<protein>
    <submittedName>
        <fullName evidence="1">Uncharacterized protein</fullName>
    </submittedName>
</protein>
<name>C0CSJ0_BLAHS</name>
<keyword evidence="2" id="KW-1185">Reference proteome</keyword>
<organism evidence="1 2">
    <name type="scientific">Blautia hydrogenotrophica (strain DSM 10507 / JCM 14656 / S5a33)</name>
    <name type="common">Ruminococcus hydrogenotrophicus</name>
    <dbReference type="NCBI Taxonomy" id="476272"/>
    <lineage>
        <taxon>Bacteria</taxon>
        <taxon>Bacillati</taxon>
        <taxon>Bacillota</taxon>
        <taxon>Clostridia</taxon>
        <taxon>Lachnospirales</taxon>
        <taxon>Lachnospiraceae</taxon>
        <taxon>Blautia</taxon>
    </lineage>
</organism>
<dbReference type="PATRIC" id="fig|476272.21.peg.543"/>
<dbReference type="AlphaFoldDB" id="C0CSJ0"/>
<dbReference type="HOGENOM" id="CLU_2895015_0_0_9"/>
<evidence type="ECO:0000313" key="2">
    <source>
        <dbReference type="Proteomes" id="UP000003100"/>
    </source>
</evidence>